<dbReference type="PANTHER" id="PTHR43047">
    <property type="entry name" value="TWO-COMPONENT HISTIDINE PROTEIN KINASE"/>
    <property type="match status" value="1"/>
</dbReference>
<dbReference type="SUPFAM" id="SSF55874">
    <property type="entry name" value="ATPase domain of HSP90 chaperone/DNA topoisomerase II/histidine kinase"/>
    <property type="match status" value="1"/>
</dbReference>
<dbReference type="Proteomes" id="UP000717328">
    <property type="component" value="Unassembled WGS sequence"/>
</dbReference>
<organism evidence="6 7">
    <name type="scientific">Sphagnurus paluster</name>
    <dbReference type="NCBI Taxonomy" id="117069"/>
    <lineage>
        <taxon>Eukaryota</taxon>
        <taxon>Fungi</taxon>
        <taxon>Dikarya</taxon>
        <taxon>Basidiomycota</taxon>
        <taxon>Agaricomycotina</taxon>
        <taxon>Agaricomycetes</taxon>
        <taxon>Agaricomycetidae</taxon>
        <taxon>Agaricales</taxon>
        <taxon>Tricholomatineae</taxon>
        <taxon>Lyophyllaceae</taxon>
        <taxon>Sphagnurus</taxon>
    </lineage>
</organism>
<protein>
    <recommendedName>
        <fullName evidence="2">histidine kinase</fullName>
        <ecNumber evidence="2">2.7.13.3</ecNumber>
    </recommendedName>
</protein>
<dbReference type="PRINTS" id="PR00344">
    <property type="entry name" value="BCTRLSENSOR"/>
</dbReference>
<evidence type="ECO:0000259" key="5">
    <source>
        <dbReference type="Pfam" id="PF02518"/>
    </source>
</evidence>
<keyword evidence="4" id="KW-0418">Kinase</keyword>
<dbReference type="InterPro" id="IPR003594">
    <property type="entry name" value="HATPase_dom"/>
</dbReference>
<name>A0A9P7K1I9_9AGAR</name>
<evidence type="ECO:0000256" key="1">
    <source>
        <dbReference type="ARBA" id="ARBA00000085"/>
    </source>
</evidence>
<dbReference type="EC" id="2.7.13.3" evidence="2"/>
<dbReference type="AlphaFoldDB" id="A0A9P7K1I9"/>
<dbReference type="GO" id="GO:0005886">
    <property type="term" value="C:plasma membrane"/>
    <property type="evidence" value="ECO:0007669"/>
    <property type="project" value="TreeGrafter"/>
</dbReference>
<evidence type="ECO:0000313" key="7">
    <source>
        <dbReference type="Proteomes" id="UP000717328"/>
    </source>
</evidence>
<sequence>MIKTLFKLYSPLTCAQLRNQSGRHVYKVYAQLENSERRYPWKEITRMNLDNAAGTEAIKHTLIRAFLALGLMLSATIAELCNSCAGDILKDSGSNFLIVGRKIYGIYDMPRENPNPYLHMQQWFDLLADLLGRWLHPKEYIFGRVFSYGVINVAGGISPMSVAKLLYDHCTIAHVTQITAMHHMHSGGSKYVLPVNHVLNFMKLSRNAKAGGIKNVIVGSRLRQLSLAEGNPLDKVKVKLSVTDTGKGISQNFLKNQLFHPFLQENPLQMGTGLGLAIVNIVAFESVGGKVEVWSKEGQGTQIKVSFLAEPVLQEEETIAPEMPPFKTNDLQQPPSIFLVGFNKPHPGVRLLRCVLEQMLKWWGFQIHVRDGHGNIVIMNDNPTLVQEATERRDATWLFIILTAAHGSPVIMTIAGKHKRIGGEQYVVEGLPVETANDHALCNSTSDIDWLTLASTSEHRETPDPDTVTPTIAVGTSSSLLKSSVSMFDTAGRRFQILVVEDN</sequence>
<keyword evidence="7" id="KW-1185">Reference proteome</keyword>
<dbReference type="InterPro" id="IPR004358">
    <property type="entry name" value="Sig_transdc_His_kin-like_C"/>
</dbReference>
<evidence type="ECO:0000256" key="2">
    <source>
        <dbReference type="ARBA" id="ARBA00012438"/>
    </source>
</evidence>
<keyword evidence="3" id="KW-0808">Transferase</keyword>
<dbReference type="InterPro" id="IPR036890">
    <property type="entry name" value="HATPase_C_sf"/>
</dbReference>
<evidence type="ECO:0000313" key="6">
    <source>
        <dbReference type="EMBL" id="KAG5634331.1"/>
    </source>
</evidence>
<dbReference type="GO" id="GO:0009927">
    <property type="term" value="F:histidine phosphotransfer kinase activity"/>
    <property type="evidence" value="ECO:0007669"/>
    <property type="project" value="TreeGrafter"/>
</dbReference>
<dbReference type="OrthoDB" id="21225at2759"/>
<accession>A0A9P7K1I9</accession>
<dbReference type="GO" id="GO:0000155">
    <property type="term" value="F:phosphorelay sensor kinase activity"/>
    <property type="evidence" value="ECO:0007669"/>
    <property type="project" value="TreeGrafter"/>
</dbReference>
<feature type="domain" description="Histidine kinase/HSP90-like ATPase" evidence="5">
    <location>
        <begin position="234"/>
        <end position="307"/>
    </location>
</feature>
<comment type="caution">
    <text evidence="6">The sequence shown here is derived from an EMBL/GenBank/DDBJ whole genome shotgun (WGS) entry which is preliminary data.</text>
</comment>
<dbReference type="PANTHER" id="PTHR43047:SF72">
    <property type="entry name" value="OSMOSENSING HISTIDINE PROTEIN KINASE SLN1"/>
    <property type="match status" value="1"/>
</dbReference>
<reference evidence="6" key="1">
    <citation type="submission" date="2021-02" db="EMBL/GenBank/DDBJ databases">
        <authorList>
            <person name="Nieuwenhuis M."/>
            <person name="Van De Peppel L.J.J."/>
        </authorList>
    </citation>
    <scope>NUCLEOTIDE SEQUENCE</scope>
    <source>
        <strain evidence="6">D49</strain>
    </source>
</reference>
<dbReference type="EMBL" id="JABCKI010006472">
    <property type="protein sequence ID" value="KAG5634331.1"/>
    <property type="molecule type" value="Genomic_DNA"/>
</dbReference>
<comment type="catalytic activity">
    <reaction evidence="1">
        <text>ATP + protein L-histidine = ADP + protein N-phospho-L-histidine.</text>
        <dbReference type="EC" id="2.7.13.3"/>
    </reaction>
</comment>
<dbReference type="Gene3D" id="3.30.565.10">
    <property type="entry name" value="Histidine kinase-like ATPase, C-terminal domain"/>
    <property type="match status" value="1"/>
</dbReference>
<feature type="non-terminal residue" evidence="6">
    <location>
        <position position="503"/>
    </location>
</feature>
<proteinExistence type="predicted"/>
<reference evidence="6" key="2">
    <citation type="submission" date="2021-10" db="EMBL/GenBank/DDBJ databases">
        <title>Phylogenomics reveals ancestral predisposition of the termite-cultivated fungus Termitomyces towards a domesticated lifestyle.</title>
        <authorList>
            <person name="Auxier B."/>
            <person name="Grum-Grzhimaylo A."/>
            <person name="Cardenas M.E."/>
            <person name="Lodge J.D."/>
            <person name="Laessoe T."/>
            <person name="Pedersen O."/>
            <person name="Smith M.E."/>
            <person name="Kuyper T.W."/>
            <person name="Franco-Molano E.A."/>
            <person name="Baroni T.J."/>
            <person name="Aanen D.K."/>
        </authorList>
    </citation>
    <scope>NUCLEOTIDE SEQUENCE</scope>
    <source>
        <strain evidence="6">D49</strain>
    </source>
</reference>
<gene>
    <name evidence="6" type="ORF">H0H81_002371</name>
</gene>
<evidence type="ECO:0000256" key="4">
    <source>
        <dbReference type="ARBA" id="ARBA00022777"/>
    </source>
</evidence>
<evidence type="ECO:0000256" key="3">
    <source>
        <dbReference type="ARBA" id="ARBA00022679"/>
    </source>
</evidence>
<dbReference type="Pfam" id="PF02518">
    <property type="entry name" value="HATPase_c"/>
    <property type="match status" value="1"/>
</dbReference>